<proteinExistence type="predicted"/>
<reference evidence="4 5" key="1">
    <citation type="submission" date="2015-05" db="EMBL/GenBank/DDBJ databases">
        <title>Genome sequencing and analysis of members of genus Stenotrophomonas.</title>
        <authorList>
            <person name="Patil P.P."/>
            <person name="Midha S."/>
            <person name="Patil P.B."/>
        </authorList>
    </citation>
    <scope>NUCLEOTIDE SEQUENCE [LARGE SCALE GENOMIC DNA]</scope>
    <source>
        <strain evidence="4 5">DSM 24757</strain>
    </source>
</reference>
<comment type="caution">
    <text evidence="4">The sequence shown here is derived from an EMBL/GenBank/DDBJ whole genome shotgun (WGS) entry which is preliminary data.</text>
</comment>
<evidence type="ECO:0000313" key="5">
    <source>
        <dbReference type="Proteomes" id="UP000050956"/>
    </source>
</evidence>
<dbReference type="Gene3D" id="1.25.40.10">
    <property type="entry name" value="Tetratricopeptide repeat domain"/>
    <property type="match status" value="1"/>
</dbReference>
<keyword evidence="1" id="KW-0802">TPR repeat</keyword>
<dbReference type="PATRIC" id="fig|336566.3.peg.558"/>
<evidence type="ECO:0000313" key="4">
    <source>
        <dbReference type="EMBL" id="KRG77967.1"/>
    </source>
</evidence>
<evidence type="ECO:0000256" key="1">
    <source>
        <dbReference type="PROSITE-ProRule" id="PRU00339"/>
    </source>
</evidence>
<sequence>MAKACSKVVRGRGKAAWMVAVLGGVFAGSANAQHQQYNLPAQVDAAQVDVLEAQRRQLFERILAEPGDIDAGFAYAVLSTRLGDYEAAIATYERLLIQHPDTPRLQLELAALYYRLGAQAQAEALFAQVLARADTPDNVRLRINGYLAQITGQRRQQGGFSGRASIGLRAESNANAAPDIGSISLNGLEFELAPEARAASDQSTQLALGLRQRQPLGGSGHLLDVAFNASSNHYRELDRLDSQMAELRIGPDLSVEATGLRQGRWWTSLVLAQSWLDGSRYQNNHGISSGLRWSVARQSALQLGLDWRDERYTPQAASASARDFSGQRWRSSVLFSQQGSDNWQWMAGLVWEQRNARTAWDSYHEPRLQLGASHRHRPLLGQGGKPWTSSLSLQQAWRHADAPMPVIDAQHAQRSDEQLLQWVTSVPLTPATQLQLYAGWRRVQSNYALRDYSNRYAGMSLAWQF</sequence>
<dbReference type="Pfam" id="PF04575">
    <property type="entry name" value="SlipAM"/>
    <property type="match status" value="1"/>
</dbReference>
<feature type="signal peptide" evidence="2">
    <location>
        <begin position="1"/>
        <end position="32"/>
    </location>
</feature>
<dbReference type="STRING" id="336566.ABB30_06085"/>
<protein>
    <recommendedName>
        <fullName evidence="3">Surface lipoprotein assembly modifier C-terminal domain-containing protein</fullName>
    </recommendedName>
</protein>
<keyword evidence="5" id="KW-1185">Reference proteome</keyword>
<name>A0A0R0D6Z1_9GAMM</name>
<feature type="repeat" description="TPR" evidence="1">
    <location>
        <begin position="69"/>
        <end position="102"/>
    </location>
</feature>
<dbReference type="SUPFAM" id="SSF48452">
    <property type="entry name" value="TPR-like"/>
    <property type="match status" value="1"/>
</dbReference>
<organism evidence="4 5">
    <name type="scientific">Stenotrophomonas ginsengisoli</name>
    <dbReference type="NCBI Taxonomy" id="336566"/>
    <lineage>
        <taxon>Bacteria</taxon>
        <taxon>Pseudomonadati</taxon>
        <taxon>Pseudomonadota</taxon>
        <taxon>Gammaproteobacteria</taxon>
        <taxon>Lysobacterales</taxon>
        <taxon>Lysobacteraceae</taxon>
        <taxon>Stenotrophomonas</taxon>
    </lineage>
</organism>
<feature type="chain" id="PRO_5006395209" description="Surface lipoprotein assembly modifier C-terminal domain-containing protein" evidence="2">
    <location>
        <begin position="33"/>
        <end position="465"/>
    </location>
</feature>
<dbReference type="RefSeq" id="WP_057637417.1">
    <property type="nucleotide sequence ID" value="NZ_LDJM01000014.1"/>
</dbReference>
<dbReference type="AlphaFoldDB" id="A0A0R0D6Z1"/>
<dbReference type="InterPro" id="IPR007655">
    <property type="entry name" value="Slam_C"/>
</dbReference>
<accession>A0A0R0D6Z1</accession>
<evidence type="ECO:0000259" key="3">
    <source>
        <dbReference type="Pfam" id="PF04575"/>
    </source>
</evidence>
<dbReference type="OrthoDB" id="7812878at2"/>
<gene>
    <name evidence="4" type="ORF">ABB30_06085</name>
</gene>
<dbReference type="InterPro" id="IPR011990">
    <property type="entry name" value="TPR-like_helical_dom_sf"/>
</dbReference>
<dbReference type="Pfam" id="PF13432">
    <property type="entry name" value="TPR_16"/>
    <property type="match status" value="1"/>
</dbReference>
<evidence type="ECO:0000256" key="2">
    <source>
        <dbReference type="SAM" id="SignalP"/>
    </source>
</evidence>
<dbReference type="InterPro" id="IPR019734">
    <property type="entry name" value="TPR_rpt"/>
</dbReference>
<feature type="domain" description="Surface lipoprotein assembly modifier C-terminal" evidence="3">
    <location>
        <begin position="164"/>
        <end position="465"/>
    </location>
</feature>
<dbReference type="Proteomes" id="UP000050956">
    <property type="component" value="Unassembled WGS sequence"/>
</dbReference>
<dbReference type="PROSITE" id="PS50005">
    <property type="entry name" value="TPR"/>
    <property type="match status" value="1"/>
</dbReference>
<keyword evidence="2" id="KW-0732">Signal</keyword>
<dbReference type="EMBL" id="LDJM01000014">
    <property type="protein sequence ID" value="KRG77967.1"/>
    <property type="molecule type" value="Genomic_DNA"/>
</dbReference>